<dbReference type="AlphaFoldDB" id="A0A016WVZ8"/>
<evidence type="ECO:0000313" key="2">
    <source>
        <dbReference type="Proteomes" id="UP000024635"/>
    </source>
</evidence>
<protein>
    <submittedName>
        <fullName evidence="1">Uncharacterized protein</fullName>
    </submittedName>
</protein>
<name>A0A016WVZ8_9BILA</name>
<sequence length="125" mass="14430">METNAILSALVYTKLRNRPRSRRVLCKSISRLLSWMLHDDAAIPAPSNDSNCQRSTTGRHYRRNCLPLRCVDVADTAIMSKTLRTRRRAPERCLLGYSRCTQHMAGLRSSDLRQYLVFVTQKNTF</sequence>
<reference evidence="2" key="1">
    <citation type="journal article" date="2015" name="Nat. Genet.">
        <title>The genome and transcriptome of the zoonotic hookworm Ancylostoma ceylanicum identify infection-specific gene families.</title>
        <authorList>
            <person name="Schwarz E.M."/>
            <person name="Hu Y."/>
            <person name="Antoshechkin I."/>
            <person name="Miller M.M."/>
            <person name="Sternberg P.W."/>
            <person name="Aroian R.V."/>
        </authorList>
    </citation>
    <scope>NUCLEOTIDE SEQUENCE</scope>
    <source>
        <strain evidence="2">HY135</strain>
    </source>
</reference>
<dbReference type="EMBL" id="JARK01000081">
    <property type="protein sequence ID" value="EYC43776.1"/>
    <property type="molecule type" value="Genomic_DNA"/>
</dbReference>
<keyword evidence="2" id="KW-1185">Reference proteome</keyword>
<organism evidence="1 2">
    <name type="scientific">Ancylostoma ceylanicum</name>
    <dbReference type="NCBI Taxonomy" id="53326"/>
    <lineage>
        <taxon>Eukaryota</taxon>
        <taxon>Metazoa</taxon>
        <taxon>Ecdysozoa</taxon>
        <taxon>Nematoda</taxon>
        <taxon>Chromadorea</taxon>
        <taxon>Rhabditida</taxon>
        <taxon>Rhabditina</taxon>
        <taxon>Rhabditomorpha</taxon>
        <taxon>Strongyloidea</taxon>
        <taxon>Ancylostomatidae</taxon>
        <taxon>Ancylostomatinae</taxon>
        <taxon>Ancylostoma</taxon>
    </lineage>
</organism>
<accession>A0A016WVZ8</accession>
<proteinExistence type="predicted"/>
<dbReference type="Proteomes" id="UP000024635">
    <property type="component" value="Unassembled WGS sequence"/>
</dbReference>
<gene>
    <name evidence="1" type="primary">Acey_s0481.g2260</name>
    <name evidence="1" type="ORF">Y032_0481g2260</name>
</gene>
<comment type="caution">
    <text evidence="1">The sequence shown here is derived from an EMBL/GenBank/DDBJ whole genome shotgun (WGS) entry which is preliminary data.</text>
</comment>
<evidence type="ECO:0000313" key="1">
    <source>
        <dbReference type="EMBL" id="EYC43776.1"/>
    </source>
</evidence>